<evidence type="ECO:0000256" key="5">
    <source>
        <dbReference type="ARBA" id="ARBA00018429"/>
    </source>
</evidence>
<evidence type="ECO:0000313" key="14">
    <source>
        <dbReference type="Proteomes" id="UP000199287"/>
    </source>
</evidence>
<dbReference type="SMART" id="SM00986">
    <property type="entry name" value="UDG"/>
    <property type="match status" value="1"/>
</dbReference>
<name>A0A1I3DXF9_9FIRM</name>
<dbReference type="RefSeq" id="WP_093371594.1">
    <property type="nucleotide sequence ID" value="NZ_FOQA01000004.1"/>
</dbReference>
<dbReference type="InterPro" id="IPR018085">
    <property type="entry name" value="Ura-DNA_Glyclase_AS"/>
</dbReference>
<keyword evidence="14" id="KW-1185">Reference proteome</keyword>
<dbReference type="NCBIfam" id="TIGR00628">
    <property type="entry name" value="ung"/>
    <property type="match status" value="1"/>
</dbReference>
<dbReference type="NCBIfam" id="NF003588">
    <property type="entry name" value="PRK05254.1-1"/>
    <property type="match status" value="1"/>
</dbReference>
<dbReference type="GO" id="GO:0004844">
    <property type="term" value="F:uracil DNA N-glycosylase activity"/>
    <property type="evidence" value="ECO:0007669"/>
    <property type="project" value="UniProtKB-UniRule"/>
</dbReference>
<dbReference type="SUPFAM" id="SSF52141">
    <property type="entry name" value="Uracil-DNA glycosylase-like"/>
    <property type="match status" value="1"/>
</dbReference>
<dbReference type="NCBIfam" id="NF003592">
    <property type="entry name" value="PRK05254.1-5"/>
    <property type="match status" value="1"/>
</dbReference>
<keyword evidence="7 9" id="KW-0378">Hydrolase</keyword>
<dbReference type="Gene3D" id="3.40.470.10">
    <property type="entry name" value="Uracil-DNA glycosylase-like domain"/>
    <property type="match status" value="1"/>
</dbReference>
<evidence type="ECO:0000313" key="13">
    <source>
        <dbReference type="EMBL" id="SFH91416.1"/>
    </source>
</evidence>
<dbReference type="PROSITE" id="PS00130">
    <property type="entry name" value="U_DNA_GLYCOSYLASE"/>
    <property type="match status" value="1"/>
</dbReference>
<feature type="domain" description="Uracil-DNA glycosylase-like" evidence="12">
    <location>
        <begin position="49"/>
        <end position="209"/>
    </location>
</feature>
<dbReference type="STRING" id="69895.SAMN05192551_104153"/>
<dbReference type="InterPro" id="IPR005122">
    <property type="entry name" value="Uracil-DNA_glycosylase-like"/>
</dbReference>
<dbReference type="AlphaFoldDB" id="A0A1I3DXF9"/>
<dbReference type="PANTHER" id="PTHR11264:SF0">
    <property type="entry name" value="URACIL-DNA GLYCOSYLASE"/>
    <property type="match status" value="1"/>
</dbReference>
<dbReference type="CDD" id="cd10027">
    <property type="entry name" value="UDG-F1-like"/>
    <property type="match status" value="1"/>
</dbReference>
<evidence type="ECO:0000256" key="11">
    <source>
        <dbReference type="RuleBase" id="RU003780"/>
    </source>
</evidence>
<comment type="function">
    <text evidence="2 9 11">Excises uracil residues from the DNA which can arise as a result of misincorporation of dUMP residues by DNA polymerase or due to deamination of cytosine.</text>
</comment>
<dbReference type="NCBIfam" id="NF003591">
    <property type="entry name" value="PRK05254.1-4"/>
    <property type="match status" value="1"/>
</dbReference>
<evidence type="ECO:0000256" key="8">
    <source>
        <dbReference type="ARBA" id="ARBA00023204"/>
    </source>
</evidence>
<dbReference type="EC" id="3.2.2.27" evidence="4 9"/>
<comment type="subcellular location">
    <subcellularLocation>
        <location evidence="9">Cytoplasm</location>
    </subcellularLocation>
</comment>
<sequence>MAILKNDWSPILEREFEKDYYVQLRNFLKNEYQHHSVYPAATNIFNALHYTNYQQTKIVILGQDPYHGKGQAHGLSFSVQKGIPAPPSLVNIFKELKDDLECPIPNHGCLTSWAKQGVLLLNTVLTVRQGQPASHRGKGWESFTDQVIRALDNSENPIVFMLWGKQASEKASMISNPNHLILYAPHPSPLSAYRGFLGCRHFSKANAYLVSQGIEPIDWSLETFE</sequence>
<comment type="similarity">
    <text evidence="3 9 11">Belongs to the uracil-DNA glycosylase (UDG) superfamily. UNG family.</text>
</comment>
<organism evidence="13 14">
    <name type="scientific">Tindallia magadiensis</name>
    <dbReference type="NCBI Taxonomy" id="69895"/>
    <lineage>
        <taxon>Bacteria</taxon>
        <taxon>Bacillati</taxon>
        <taxon>Bacillota</taxon>
        <taxon>Clostridia</taxon>
        <taxon>Peptostreptococcales</taxon>
        <taxon>Tindalliaceae</taxon>
        <taxon>Tindallia</taxon>
    </lineage>
</organism>
<feature type="active site" description="Proton acceptor" evidence="9 10">
    <location>
        <position position="64"/>
    </location>
</feature>
<dbReference type="FunFam" id="3.40.470.10:FF:000001">
    <property type="entry name" value="Uracil-DNA glycosylase"/>
    <property type="match status" value="1"/>
</dbReference>
<dbReference type="PANTHER" id="PTHR11264">
    <property type="entry name" value="URACIL-DNA GLYCOSYLASE"/>
    <property type="match status" value="1"/>
</dbReference>
<gene>
    <name evidence="9" type="primary">ung</name>
    <name evidence="13" type="ORF">SAMN05192551_104153</name>
</gene>
<evidence type="ECO:0000256" key="4">
    <source>
        <dbReference type="ARBA" id="ARBA00012030"/>
    </source>
</evidence>
<dbReference type="InterPro" id="IPR036895">
    <property type="entry name" value="Uracil-DNA_glycosylase-like_sf"/>
</dbReference>
<evidence type="ECO:0000259" key="12">
    <source>
        <dbReference type="SMART" id="SM00986"/>
    </source>
</evidence>
<keyword evidence="6 9" id="KW-0227">DNA damage</keyword>
<proteinExistence type="inferred from homology"/>
<evidence type="ECO:0000256" key="2">
    <source>
        <dbReference type="ARBA" id="ARBA00002631"/>
    </source>
</evidence>
<evidence type="ECO:0000256" key="1">
    <source>
        <dbReference type="ARBA" id="ARBA00001400"/>
    </source>
</evidence>
<keyword evidence="8 9" id="KW-0234">DNA repair</keyword>
<evidence type="ECO:0000256" key="9">
    <source>
        <dbReference type="HAMAP-Rule" id="MF_00148"/>
    </source>
</evidence>
<comment type="catalytic activity">
    <reaction evidence="1 9 11">
        <text>Hydrolyzes single-stranded DNA or mismatched double-stranded DNA and polynucleotides, releasing free uracil.</text>
        <dbReference type="EC" id="3.2.2.27"/>
    </reaction>
</comment>
<dbReference type="NCBIfam" id="NF003589">
    <property type="entry name" value="PRK05254.1-2"/>
    <property type="match status" value="1"/>
</dbReference>
<accession>A0A1I3DXF9</accession>
<evidence type="ECO:0000256" key="6">
    <source>
        <dbReference type="ARBA" id="ARBA00022763"/>
    </source>
</evidence>
<evidence type="ECO:0000256" key="10">
    <source>
        <dbReference type="PROSITE-ProRule" id="PRU10072"/>
    </source>
</evidence>
<dbReference type="OrthoDB" id="9804372at2"/>
<dbReference type="Pfam" id="PF03167">
    <property type="entry name" value="UDG"/>
    <property type="match status" value="1"/>
</dbReference>
<evidence type="ECO:0000256" key="7">
    <source>
        <dbReference type="ARBA" id="ARBA00022801"/>
    </source>
</evidence>
<dbReference type="SMART" id="SM00987">
    <property type="entry name" value="UreE_C"/>
    <property type="match status" value="1"/>
</dbReference>
<dbReference type="HAMAP" id="MF_00148">
    <property type="entry name" value="UDG"/>
    <property type="match status" value="1"/>
</dbReference>
<reference evidence="14" key="1">
    <citation type="submission" date="2016-10" db="EMBL/GenBank/DDBJ databases">
        <authorList>
            <person name="Varghese N."/>
            <person name="Submissions S."/>
        </authorList>
    </citation>
    <scope>NUCLEOTIDE SEQUENCE [LARGE SCALE GENOMIC DNA]</scope>
    <source>
        <strain evidence="14">Z-7934</strain>
    </source>
</reference>
<dbReference type="EMBL" id="FOQA01000004">
    <property type="protein sequence ID" value="SFH91416.1"/>
    <property type="molecule type" value="Genomic_DNA"/>
</dbReference>
<dbReference type="InterPro" id="IPR002043">
    <property type="entry name" value="UDG_fam1"/>
</dbReference>
<dbReference type="GO" id="GO:0005737">
    <property type="term" value="C:cytoplasm"/>
    <property type="evidence" value="ECO:0007669"/>
    <property type="project" value="UniProtKB-SubCell"/>
</dbReference>
<keyword evidence="9" id="KW-0963">Cytoplasm</keyword>
<dbReference type="Proteomes" id="UP000199287">
    <property type="component" value="Unassembled WGS sequence"/>
</dbReference>
<protein>
    <recommendedName>
        <fullName evidence="5 9">Uracil-DNA glycosylase</fullName>
        <shortName evidence="9">UDG</shortName>
        <ecNumber evidence="4 9">3.2.2.27</ecNumber>
    </recommendedName>
</protein>
<evidence type="ECO:0000256" key="3">
    <source>
        <dbReference type="ARBA" id="ARBA00008184"/>
    </source>
</evidence>
<dbReference type="GO" id="GO:0097510">
    <property type="term" value="P:base-excision repair, AP site formation via deaminated base removal"/>
    <property type="evidence" value="ECO:0007669"/>
    <property type="project" value="TreeGrafter"/>
</dbReference>